<dbReference type="InterPro" id="IPR039717">
    <property type="entry name" value="Hgh1"/>
</dbReference>
<gene>
    <name evidence="2" type="ORF">EVOR1521_LOCUS26933</name>
</gene>
<protein>
    <recommendedName>
        <fullName evidence="1">Protein HGH1 N-terminal domain-containing protein</fullName>
    </recommendedName>
</protein>
<name>A0AA36JG96_9DINO</name>
<sequence>MASEQETEFTELCGFLQDQKPEVRRFAAEGVLSQTEDTDFLDFCRRQPRTCARPLLRLAEKAEADRAEALRLGDAAASASGASGSKGDRAAALAAASTLAAGVAALKALVNLSAVPAVAEELVALNAPKRVVEALRAGWLEGRAEMAHWFAMLLANVSTCKKGQEALVADESMLKFLVAAYVTKPRLPPRDGYEDPLQWLGKTLVNLLVLAEGRRLLGKAQELQILFSELSERLRRVDMSQAVKNVCLDMECHEAIVATDLLSQLVRFLCPWEKMSAESRAVLPDSLKELTKDASLTSDLGIRSACAVALMGLCRSELGRSYLRPGTEVFRCWQEQEPDAAVQDHLAVVMPGLLLTEEELKEEEKKLQEDP</sequence>
<dbReference type="Proteomes" id="UP001178507">
    <property type="component" value="Unassembled WGS sequence"/>
</dbReference>
<dbReference type="PANTHER" id="PTHR13387">
    <property type="entry name" value="PROTEIN HGH1 HOMOLOG"/>
    <property type="match status" value="1"/>
</dbReference>
<evidence type="ECO:0000313" key="3">
    <source>
        <dbReference type="Proteomes" id="UP001178507"/>
    </source>
</evidence>
<dbReference type="InterPro" id="IPR007205">
    <property type="entry name" value="Protein_HGH1_N"/>
</dbReference>
<dbReference type="PANTHER" id="PTHR13387:SF9">
    <property type="entry name" value="PROTEIN HGH1 HOMOLOG"/>
    <property type="match status" value="1"/>
</dbReference>
<keyword evidence="3" id="KW-1185">Reference proteome</keyword>
<dbReference type="Pfam" id="PF04063">
    <property type="entry name" value="DUF383"/>
    <property type="match status" value="1"/>
</dbReference>
<reference evidence="2" key="1">
    <citation type="submission" date="2023-08" db="EMBL/GenBank/DDBJ databases">
        <authorList>
            <person name="Chen Y."/>
            <person name="Shah S."/>
            <person name="Dougan E. K."/>
            <person name="Thang M."/>
            <person name="Chan C."/>
        </authorList>
    </citation>
    <scope>NUCLEOTIDE SEQUENCE</scope>
</reference>
<evidence type="ECO:0000313" key="2">
    <source>
        <dbReference type="EMBL" id="CAJ1404506.1"/>
    </source>
</evidence>
<comment type="caution">
    <text evidence="2">The sequence shown here is derived from an EMBL/GenBank/DDBJ whole genome shotgun (WGS) entry which is preliminary data.</text>
</comment>
<dbReference type="SUPFAM" id="SSF48371">
    <property type="entry name" value="ARM repeat"/>
    <property type="match status" value="1"/>
</dbReference>
<organism evidence="2 3">
    <name type="scientific">Effrenium voratum</name>
    <dbReference type="NCBI Taxonomy" id="2562239"/>
    <lineage>
        <taxon>Eukaryota</taxon>
        <taxon>Sar</taxon>
        <taxon>Alveolata</taxon>
        <taxon>Dinophyceae</taxon>
        <taxon>Suessiales</taxon>
        <taxon>Symbiodiniaceae</taxon>
        <taxon>Effrenium</taxon>
    </lineage>
</organism>
<feature type="domain" description="Protein HGH1 N-terminal" evidence="1">
    <location>
        <begin position="143"/>
        <end position="303"/>
    </location>
</feature>
<proteinExistence type="predicted"/>
<accession>A0AA36JG96</accession>
<evidence type="ECO:0000259" key="1">
    <source>
        <dbReference type="Pfam" id="PF04063"/>
    </source>
</evidence>
<dbReference type="InterPro" id="IPR016024">
    <property type="entry name" value="ARM-type_fold"/>
</dbReference>
<dbReference type="EMBL" id="CAUJNA010003546">
    <property type="protein sequence ID" value="CAJ1404506.1"/>
    <property type="molecule type" value="Genomic_DNA"/>
</dbReference>
<dbReference type="AlphaFoldDB" id="A0AA36JG96"/>